<protein>
    <submittedName>
        <fullName evidence="1">Uncharacterized protein</fullName>
    </submittedName>
</protein>
<name>A0A0E9PR84_ANGAN</name>
<proteinExistence type="predicted"/>
<dbReference type="AlphaFoldDB" id="A0A0E9PR84"/>
<reference evidence="1" key="1">
    <citation type="submission" date="2014-11" db="EMBL/GenBank/DDBJ databases">
        <authorList>
            <person name="Amaro Gonzalez C."/>
        </authorList>
    </citation>
    <scope>NUCLEOTIDE SEQUENCE</scope>
</reference>
<evidence type="ECO:0000313" key="1">
    <source>
        <dbReference type="EMBL" id="JAH07019.1"/>
    </source>
</evidence>
<dbReference type="EMBL" id="GBXM01101558">
    <property type="protein sequence ID" value="JAH07019.1"/>
    <property type="molecule type" value="Transcribed_RNA"/>
</dbReference>
<reference evidence="1" key="2">
    <citation type="journal article" date="2015" name="Fish Shellfish Immunol.">
        <title>Early steps in the European eel (Anguilla anguilla)-Vibrio vulnificus interaction in the gills: Role of the RtxA13 toxin.</title>
        <authorList>
            <person name="Callol A."/>
            <person name="Pajuelo D."/>
            <person name="Ebbesson L."/>
            <person name="Teles M."/>
            <person name="MacKenzie S."/>
            <person name="Amaro C."/>
        </authorList>
    </citation>
    <scope>NUCLEOTIDE SEQUENCE</scope>
</reference>
<organism evidence="1">
    <name type="scientific">Anguilla anguilla</name>
    <name type="common">European freshwater eel</name>
    <name type="synonym">Muraena anguilla</name>
    <dbReference type="NCBI Taxonomy" id="7936"/>
    <lineage>
        <taxon>Eukaryota</taxon>
        <taxon>Metazoa</taxon>
        <taxon>Chordata</taxon>
        <taxon>Craniata</taxon>
        <taxon>Vertebrata</taxon>
        <taxon>Euteleostomi</taxon>
        <taxon>Actinopterygii</taxon>
        <taxon>Neopterygii</taxon>
        <taxon>Teleostei</taxon>
        <taxon>Anguilliformes</taxon>
        <taxon>Anguillidae</taxon>
        <taxon>Anguilla</taxon>
    </lineage>
</organism>
<sequence>MAPSREKEDACKERNRSLLCFHQSRNAKAVPILSLIFNQWPRGAT</sequence>
<accession>A0A0E9PR84</accession>